<dbReference type="PROSITE" id="PS50835">
    <property type="entry name" value="IG_LIKE"/>
    <property type="match status" value="5"/>
</dbReference>
<evidence type="ECO:0000256" key="5">
    <source>
        <dbReference type="ARBA" id="ARBA00023319"/>
    </source>
</evidence>
<accession>A0AAE0TBH5</accession>
<evidence type="ECO:0000256" key="4">
    <source>
        <dbReference type="ARBA" id="ARBA00023180"/>
    </source>
</evidence>
<dbReference type="AlphaFoldDB" id="A0AAE0TBH5"/>
<evidence type="ECO:0000313" key="9">
    <source>
        <dbReference type="EMBL" id="KAK3607327.1"/>
    </source>
</evidence>
<feature type="region of interest" description="Disordered" evidence="6">
    <location>
        <begin position="839"/>
        <end position="861"/>
    </location>
</feature>
<evidence type="ECO:0000256" key="7">
    <source>
        <dbReference type="SAM" id="Phobius"/>
    </source>
</evidence>
<keyword evidence="10" id="KW-1185">Reference proteome</keyword>
<feature type="transmembrane region" description="Helical" evidence="7">
    <location>
        <begin position="732"/>
        <end position="754"/>
    </location>
</feature>
<evidence type="ECO:0000259" key="8">
    <source>
        <dbReference type="PROSITE" id="PS50835"/>
    </source>
</evidence>
<dbReference type="InterPro" id="IPR003599">
    <property type="entry name" value="Ig_sub"/>
</dbReference>
<dbReference type="GO" id="GO:0005886">
    <property type="term" value="C:plasma membrane"/>
    <property type="evidence" value="ECO:0007669"/>
    <property type="project" value="TreeGrafter"/>
</dbReference>
<dbReference type="InterPro" id="IPR013783">
    <property type="entry name" value="Ig-like_fold"/>
</dbReference>
<evidence type="ECO:0000256" key="6">
    <source>
        <dbReference type="SAM" id="MobiDB-lite"/>
    </source>
</evidence>
<proteinExistence type="predicted"/>
<dbReference type="GO" id="GO:0098609">
    <property type="term" value="P:cell-cell adhesion"/>
    <property type="evidence" value="ECO:0007669"/>
    <property type="project" value="TreeGrafter"/>
</dbReference>
<dbReference type="PANTHER" id="PTHR11640:SF155">
    <property type="entry name" value="IG-LIKE DOMAIN-CONTAINING PROTEIN"/>
    <property type="match status" value="1"/>
</dbReference>
<comment type="caution">
    <text evidence="9">The sequence shown here is derived from an EMBL/GenBank/DDBJ whole genome shotgun (WGS) entry which is preliminary data.</text>
</comment>
<feature type="domain" description="Ig-like" evidence="8">
    <location>
        <begin position="347"/>
        <end position="426"/>
    </location>
</feature>
<dbReference type="SUPFAM" id="SSF48726">
    <property type="entry name" value="Immunoglobulin"/>
    <property type="match status" value="5"/>
</dbReference>
<dbReference type="InterPro" id="IPR003598">
    <property type="entry name" value="Ig_sub2"/>
</dbReference>
<reference evidence="9" key="1">
    <citation type="journal article" date="2021" name="Genome Biol. Evol.">
        <title>A High-Quality Reference Genome for a Parasitic Bivalve with Doubly Uniparental Inheritance (Bivalvia: Unionida).</title>
        <authorList>
            <person name="Smith C.H."/>
        </authorList>
    </citation>
    <scope>NUCLEOTIDE SEQUENCE</scope>
    <source>
        <strain evidence="9">CHS0354</strain>
    </source>
</reference>
<dbReference type="InterPro" id="IPR051275">
    <property type="entry name" value="Cell_adhesion_signaling"/>
</dbReference>
<evidence type="ECO:0000256" key="1">
    <source>
        <dbReference type="ARBA" id="ARBA00004479"/>
    </source>
</evidence>
<dbReference type="GO" id="GO:0005911">
    <property type="term" value="C:cell-cell junction"/>
    <property type="evidence" value="ECO:0007669"/>
    <property type="project" value="TreeGrafter"/>
</dbReference>
<keyword evidence="3" id="KW-1015">Disulfide bond</keyword>
<keyword evidence="7" id="KW-0812">Transmembrane</keyword>
<reference evidence="9" key="2">
    <citation type="journal article" date="2021" name="Genome Biol. Evol.">
        <title>Developing a high-quality reference genome for a parasitic bivalve with doubly uniparental inheritance (Bivalvia: Unionida).</title>
        <authorList>
            <person name="Smith C.H."/>
        </authorList>
    </citation>
    <scope>NUCLEOTIDE SEQUENCE</scope>
    <source>
        <strain evidence="9">CHS0354</strain>
        <tissue evidence="9">Mantle</tissue>
    </source>
</reference>
<dbReference type="Pfam" id="PF13927">
    <property type="entry name" value="Ig_3"/>
    <property type="match status" value="3"/>
</dbReference>
<keyword evidence="5" id="KW-0393">Immunoglobulin domain</keyword>
<comment type="subcellular location">
    <subcellularLocation>
        <location evidence="1">Membrane</location>
        <topology evidence="1">Single-pass type I membrane protein</topology>
    </subcellularLocation>
</comment>
<dbReference type="SMART" id="SM00409">
    <property type="entry name" value="IG"/>
    <property type="match status" value="4"/>
</dbReference>
<name>A0AAE0TBH5_9BIVA</name>
<evidence type="ECO:0000313" key="10">
    <source>
        <dbReference type="Proteomes" id="UP001195483"/>
    </source>
</evidence>
<evidence type="ECO:0000256" key="3">
    <source>
        <dbReference type="ARBA" id="ARBA00023157"/>
    </source>
</evidence>
<dbReference type="SMART" id="SM00408">
    <property type="entry name" value="IGc2"/>
    <property type="match status" value="4"/>
</dbReference>
<protein>
    <recommendedName>
        <fullName evidence="8">Ig-like domain-containing protein</fullName>
    </recommendedName>
</protein>
<dbReference type="EMBL" id="JAEAOA010001569">
    <property type="protein sequence ID" value="KAK3607327.1"/>
    <property type="molecule type" value="Genomic_DNA"/>
</dbReference>
<feature type="domain" description="Ig-like" evidence="8">
    <location>
        <begin position="438"/>
        <end position="510"/>
    </location>
</feature>
<sequence length="953" mass="104341">MFLKEDKYKHSDDSFSQIITSIVFLFPDAQITISADKSLPRDGETVNLICSISSFIVPATWSVSTTGLSLTVCPPSGSCQPPNNAARYTYSATASSIGVTITSFNSMQDTFGWRCQHGTNSAVYVIKPVVPVTTVQLTNTSGEILTSIVNVIREGFTFILCSTAPRGSRPRATFRWYNKPVNRSPVLIGNQSISSTPNPIMVPGQLASDLVISYSTLNLMSVPLYQNIFCEARDEASTGNYTQSVDVQINVVYPPVVQVFPKYPVYNVIEGLLNFVFNCNIIEANPLPQSNGYSWLHRSLVIQGQNSFSYTIASVQKSHSGEYRCTARNDYGSGTSNSLALDVQYPPSIQGLTSPYKVIEYQPINVTCQVSSNPPPNQISWSPSGEGSVPSRLYYSSVSIKNRGIYSCTAQNTMTPTVGEQQTGMSTNQIHVDVLYPPYMSGMNSSYKVIEYQPLNVTCQVSSNPPPDKISWFPTGEGSVSSILYFSSVSRNKSGNYSCTAQNTMTPTVGGQQTGMATSQTQVDVLYPATITEFLAKDNITEIMENSTFHLYCHVDSNPYSVISLTFGDVLKSMIRDSSELTYNATAGCLNSGKYICSATNSIMNGVTVSAEVNLNVQCSPRLDFRKIISFEYYKALNDNITLEVSVIAYPEPTNIMWYHRAADTHLWERLLNQSISSTGLHSNISVHLGSQRDFGDYLVNMSNSFGIYELVFHVIPEKITETPPTFQVGPIAGGVASGAIVAVICIILVIILLRRRNQGKKEGPSLKLEGSSKDINRHESGLVENPVYNTTSQGFGPSTSNGTTVTEYAAFVKPKKKVALVEDSSKLYAQVEQRNTKGMKGAAKGKQWKGSRGDIHENIDMEGTSTNVDCKYENSRAEACDENVYENPGTITSNNPMVNKGGLLYADLMMDPPTTRNGKVVVQGIENHTEYAEIAYGMRGKPLPDNVGKKDE</sequence>
<dbReference type="Proteomes" id="UP001195483">
    <property type="component" value="Unassembled WGS sequence"/>
</dbReference>
<dbReference type="GO" id="GO:0050839">
    <property type="term" value="F:cell adhesion molecule binding"/>
    <property type="evidence" value="ECO:0007669"/>
    <property type="project" value="TreeGrafter"/>
</dbReference>
<feature type="domain" description="Ig-like" evidence="8">
    <location>
        <begin position="255"/>
        <end position="342"/>
    </location>
</feature>
<dbReference type="InterPro" id="IPR007110">
    <property type="entry name" value="Ig-like_dom"/>
</dbReference>
<feature type="domain" description="Ig-like" evidence="8">
    <location>
        <begin position="528"/>
        <end position="614"/>
    </location>
</feature>
<keyword evidence="7" id="KW-1133">Transmembrane helix</keyword>
<gene>
    <name evidence="9" type="ORF">CHS0354_026221</name>
</gene>
<dbReference type="InterPro" id="IPR036179">
    <property type="entry name" value="Ig-like_dom_sf"/>
</dbReference>
<reference evidence="9" key="3">
    <citation type="submission" date="2023-05" db="EMBL/GenBank/DDBJ databases">
        <authorList>
            <person name="Smith C.H."/>
        </authorList>
    </citation>
    <scope>NUCLEOTIDE SEQUENCE</scope>
    <source>
        <strain evidence="9">CHS0354</strain>
        <tissue evidence="9">Mantle</tissue>
    </source>
</reference>
<dbReference type="CDD" id="cd00096">
    <property type="entry name" value="Ig"/>
    <property type="match status" value="1"/>
</dbReference>
<dbReference type="PANTHER" id="PTHR11640">
    <property type="entry name" value="NEPHRIN"/>
    <property type="match status" value="1"/>
</dbReference>
<dbReference type="Gene3D" id="2.60.40.10">
    <property type="entry name" value="Immunoglobulins"/>
    <property type="match status" value="5"/>
</dbReference>
<keyword evidence="2 7" id="KW-0472">Membrane</keyword>
<keyword evidence="4" id="KW-0325">Glycoprotein</keyword>
<organism evidence="9 10">
    <name type="scientific">Potamilus streckersoni</name>
    <dbReference type="NCBI Taxonomy" id="2493646"/>
    <lineage>
        <taxon>Eukaryota</taxon>
        <taxon>Metazoa</taxon>
        <taxon>Spiralia</taxon>
        <taxon>Lophotrochozoa</taxon>
        <taxon>Mollusca</taxon>
        <taxon>Bivalvia</taxon>
        <taxon>Autobranchia</taxon>
        <taxon>Heteroconchia</taxon>
        <taxon>Palaeoheterodonta</taxon>
        <taxon>Unionida</taxon>
        <taxon>Unionoidea</taxon>
        <taxon>Unionidae</taxon>
        <taxon>Ambleminae</taxon>
        <taxon>Lampsilini</taxon>
        <taxon>Potamilus</taxon>
    </lineage>
</organism>
<evidence type="ECO:0000256" key="2">
    <source>
        <dbReference type="ARBA" id="ARBA00023136"/>
    </source>
</evidence>
<feature type="domain" description="Ig-like" evidence="8">
    <location>
        <begin position="27"/>
        <end position="116"/>
    </location>
</feature>